<gene>
    <name evidence="2" type="ORF">IPN02_14170</name>
</gene>
<dbReference type="Proteomes" id="UP000727993">
    <property type="component" value="Unassembled WGS sequence"/>
</dbReference>
<dbReference type="AlphaFoldDB" id="A0A936NFH0"/>
<sequence length="535" mass="59652">MTPPPTISVLTRAYDTNVDLARRLAGSMLAQRAEWEWVVVDDASSYTAGLDEIRRQLGDDPRLKLITHDANQGVVGATATALATATGTFVALLNHDDELHPNALAEVTAAIEAVEEVDVIYTDEDKIDQTGRHHELPFFKPDWSPERLRCQMYLGHLLVIRRTLMERAGGFRPGYDGSQDYDLALRVTEQARQIHHIPKVLYHCRSAPGAVADHIDAKPKANDAARAALADHAKRVGLEADVVDVEPGVYRLQRHFRDRPAPLVSLVVPTRGTSSTVWGQRRCFVTALARSLVDQTTYEPWELVCVADADTPAAVLEELSGILGDRLVLVPFDAPFNFAQKTNLGAAHANGEVLCLLNDDVQVITPDWLDTLVGFLREDDVGMAGAHLLFADGNLQHAGHAFLYSSVTHLMLGRSPTDEANRRVLMCDREAAGVTAACAVIRRDVWDEVGGMWEGLPASFNDVDLCQKLRFRGYRIVVSPHARLYHFESVSRNPQVLAWEVEAINDRWRHRVYRDPYLNPNWADHRAQLIEPTNW</sequence>
<evidence type="ECO:0000313" key="2">
    <source>
        <dbReference type="EMBL" id="MBK9297949.1"/>
    </source>
</evidence>
<comment type="caution">
    <text evidence="2">The sequence shown here is derived from an EMBL/GenBank/DDBJ whole genome shotgun (WGS) entry which is preliminary data.</text>
</comment>
<organism evidence="2 3">
    <name type="scientific">Candidatus Neomicrothrix subdominans</name>
    <dbReference type="NCBI Taxonomy" id="2954438"/>
    <lineage>
        <taxon>Bacteria</taxon>
        <taxon>Bacillati</taxon>
        <taxon>Actinomycetota</taxon>
        <taxon>Acidimicrobiia</taxon>
        <taxon>Acidimicrobiales</taxon>
        <taxon>Microthrixaceae</taxon>
        <taxon>Candidatus Neomicrothrix</taxon>
    </lineage>
</organism>
<dbReference type="SUPFAM" id="SSF53448">
    <property type="entry name" value="Nucleotide-diphospho-sugar transferases"/>
    <property type="match status" value="2"/>
</dbReference>
<feature type="domain" description="Glycosyltransferase 2-like" evidence="1">
    <location>
        <begin position="22"/>
        <end position="166"/>
    </location>
</feature>
<proteinExistence type="predicted"/>
<evidence type="ECO:0000313" key="3">
    <source>
        <dbReference type="Proteomes" id="UP000727993"/>
    </source>
</evidence>
<dbReference type="PANTHER" id="PTHR43179:SF7">
    <property type="entry name" value="RHAMNOSYLTRANSFERASE WBBL"/>
    <property type="match status" value="1"/>
</dbReference>
<dbReference type="InterPro" id="IPR029044">
    <property type="entry name" value="Nucleotide-diphossugar_trans"/>
</dbReference>
<reference evidence="2 3" key="1">
    <citation type="submission" date="2020-10" db="EMBL/GenBank/DDBJ databases">
        <title>Connecting structure to function with the recovery of over 1000 high-quality activated sludge metagenome-assembled genomes encoding full-length rRNA genes using long-read sequencing.</title>
        <authorList>
            <person name="Singleton C.M."/>
            <person name="Petriglieri F."/>
            <person name="Kristensen J.M."/>
            <person name="Kirkegaard R.H."/>
            <person name="Michaelsen T.Y."/>
            <person name="Andersen M.H."/>
            <person name="Karst S.M."/>
            <person name="Dueholm M.S."/>
            <person name="Nielsen P.H."/>
            <person name="Albertsen M."/>
        </authorList>
    </citation>
    <scope>NUCLEOTIDE SEQUENCE [LARGE SCALE GENOMIC DNA]</scope>
    <source>
        <strain evidence="2">Lyne_18-Q3-R50-59_MAXAC.006</strain>
    </source>
</reference>
<dbReference type="Pfam" id="PF00535">
    <property type="entry name" value="Glycos_transf_2"/>
    <property type="match status" value="2"/>
</dbReference>
<accession>A0A936NFH0</accession>
<protein>
    <submittedName>
        <fullName evidence="2">Glycosyltransferase</fullName>
    </submittedName>
</protein>
<evidence type="ECO:0000259" key="1">
    <source>
        <dbReference type="Pfam" id="PF00535"/>
    </source>
</evidence>
<dbReference type="EMBL" id="JADJZA010000007">
    <property type="protein sequence ID" value="MBK9297949.1"/>
    <property type="molecule type" value="Genomic_DNA"/>
</dbReference>
<dbReference type="GO" id="GO:0016757">
    <property type="term" value="F:glycosyltransferase activity"/>
    <property type="evidence" value="ECO:0007669"/>
    <property type="project" value="UniProtKB-KW"/>
</dbReference>
<dbReference type="Gene3D" id="3.90.550.10">
    <property type="entry name" value="Spore Coat Polysaccharide Biosynthesis Protein SpsA, Chain A"/>
    <property type="match status" value="2"/>
</dbReference>
<dbReference type="InterPro" id="IPR001173">
    <property type="entry name" value="Glyco_trans_2-like"/>
</dbReference>
<feature type="domain" description="Glycosyltransferase 2-like" evidence="1">
    <location>
        <begin position="285"/>
        <end position="449"/>
    </location>
</feature>
<name>A0A936NFH0_9ACTN</name>
<dbReference type="PANTHER" id="PTHR43179">
    <property type="entry name" value="RHAMNOSYLTRANSFERASE WBBL"/>
    <property type="match status" value="1"/>
</dbReference>